<protein>
    <submittedName>
        <fullName evidence="1">Aminopeptidase</fullName>
    </submittedName>
</protein>
<accession>A0A4Y3I0H7</accession>
<evidence type="ECO:0000313" key="1">
    <source>
        <dbReference type="EMBL" id="GEA52926.1"/>
    </source>
</evidence>
<keyword evidence="1" id="KW-0378">Hydrolase</keyword>
<dbReference type="OrthoDB" id="6389032at2"/>
<dbReference type="InterPro" id="IPR022080">
    <property type="entry name" value="DUF3630"/>
</dbReference>
<comment type="caution">
    <text evidence="1">The sequence shown here is derived from an EMBL/GenBank/DDBJ whole genome shotgun (WGS) entry which is preliminary data.</text>
</comment>
<organism evidence="1 2">
    <name type="scientific">Vibrio inusitatus NBRC 102082</name>
    <dbReference type="NCBI Taxonomy" id="1219070"/>
    <lineage>
        <taxon>Bacteria</taxon>
        <taxon>Pseudomonadati</taxon>
        <taxon>Pseudomonadota</taxon>
        <taxon>Gammaproteobacteria</taxon>
        <taxon>Vibrionales</taxon>
        <taxon>Vibrionaceae</taxon>
        <taxon>Vibrio</taxon>
    </lineage>
</organism>
<reference evidence="1 2" key="1">
    <citation type="submission" date="2019-06" db="EMBL/GenBank/DDBJ databases">
        <title>Whole genome shotgun sequence of Vibrio inusitatus NBRC 102082.</title>
        <authorList>
            <person name="Hosoyama A."/>
            <person name="Uohara A."/>
            <person name="Ohji S."/>
            <person name="Ichikawa N."/>
        </authorList>
    </citation>
    <scope>NUCLEOTIDE SEQUENCE [LARGE SCALE GENOMIC DNA]</scope>
    <source>
        <strain evidence="1 2">NBRC 102082</strain>
    </source>
</reference>
<keyword evidence="1" id="KW-0645">Protease</keyword>
<keyword evidence="1" id="KW-0031">Aminopeptidase</keyword>
<proteinExistence type="predicted"/>
<dbReference type="EMBL" id="BJLF01000030">
    <property type="protein sequence ID" value="GEA52926.1"/>
    <property type="molecule type" value="Genomic_DNA"/>
</dbReference>
<keyword evidence="2" id="KW-1185">Reference proteome</keyword>
<dbReference type="Pfam" id="PF12305">
    <property type="entry name" value="DUF3630"/>
    <property type="match status" value="1"/>
</dbReference>
<gene>
    <name evidence="1" type="ORF">VIN01S_37300</name>
</gene>
<name>A0A4Y3I0H7_9VIBR</name>
<dbReference type="RefSeq" id="WP_141347319.1">
    <property type="nucleotide sequence ID" value="NZ_BJLF01000030.1"/>
</dbReference>
<dbReference type="AlphaFoldDB" id="A0A4Y3I0H7"/>
<evidence type="ECO:0000313" key="2">
    <source>
        <dbReference type="Proteomes" id="UP000318717"/>
    </source>
</evidence>
<dbReference type="GO" id="GO:0004177">
    <property type="term" value="F:aminopeptidase activity"/>
    <property type="evidence" value="ECO:0007669"/>
    <property type="project" value="UniProtKB-KW"/>
</dbReference>
<sequence>MSSFTLRHFDSQKGRISLITPSFDHDDFPTVGQQFIDLIGATVVEKQQDADLHSWLIDFEGCQLMLRAEHYSESMWLEALSAGQSEEELQYLAGLVAKGI</sequence>
<dbReference type="Proteomes" id="UP000318717">
    <property type="component" value="Unassembled WGS sequence"/>
</dbReference>